<keyword evidence="2" id="KW-1185">Reference proteome</keyword>
<dbReference type="Proteomes" id="UP001161422">
    <property type="component" value="Unassembled WGS sequence"/>
</dbReference>
<reference evidence="1" key="2">
    <citation type="submission" date="2023-01" db="EMBL/GenBank/DDBJ databases">
        <title>Draft genome sequence of Paraferrimonas sedimenticola strain NBRC 101628.</title>
        <authorList>
            <person name="Sun Q."/>
            <person name="Mori K."/>
        </authorList>
    </citation>
    <scope>NUCLEOTIDE SEQUENCE</scope>
    <source>
        <strain evidence="1">NBRC 101628</strain>
    </source>
</reference>
<proteinExistence type="predicted"/>
<comment type="caution">
    <text evidence="1">The sequence shown here is derived from an EMBL/GenBank/DDBJ whole genome shotgun (WGS) entry which is preliminary data.</text>
</comment>
<name>A0AA37RWH3_9GAMM</name>
<evidence type="ECO:0000313" key="2">
    <source>
        <dbReference type="Proteomes" id="UP001161422"/>
    </source>
</evidence>
<reference evidence="1" key="1">
    <citation type="journal article" date="2014" name="Int. J. Syst. Evol. Microbiol.">
        <title>Complete genome sequence of Corynebacterium casei LMG S-19264T (=DSM 44701T), isolated from a smear-ripened cheese.</title>
        <authorList>
            <consortium name="US DOE Joint Genome Institute (JGI-PGF)"/>
            <person name="Walter F."/>
            <person name="Albersmeier A."/>
            <person name="Kalinowski J."/>
            <person name="Ruckert C."/>
        </authorList>
    </citation>
    <scope>NUCLEOTIDE SEQUENCE</scope>
    <source>
        <strain evidence="1">NBRC 101628</strain>
    </source>
</reference>
<dbReference type="Gene3D" id="3.40.1500.20">
    <property type="match status" value="1"/>
</dbReference>
<sequence length="247" mass="27205">MQDNVSLPKAISDKTLAAIVEHFQMEEVLGADGGPYMDLQSHAPIHQGSVGAVRVFKGRGLAQLVTCSIVVPAIFLDSHMIYGFTAGDSLVPHFTLDSVKAGEHCAFHLDLTPKQDLGANYDYLMQVYKPLTDSFNKAQEIEGLTPAQITPLQRSIMSPWMLVHRASEAAYEQVFPIVDEYREYWQKLVDEGIDLPSDPAQVEARDLANRAMIFSPEIDKVWDQITPLIGAEAAAAQLALLQGKVKV</sequence>
<gene>
    <name evidence="1" type="ORF">GCM10007895_16840</name>
</gene>
<organism evidence="1 2">
    <name type="scientific">Paraferrimonas sedimenticola</name>
    <dbReference type="NCBI Taxonomy" id="375674"/>
    <lineage>
        <taxon>Bacteria</taxon>
        <taxon>Pseudomonadati</taxon>
        <taxon>Pseudomonadota</taxon>
        <taxon>Gammaproteobacteria</taxon>
        <taxon>Alteromonadales</taxon>
        <taxon>Ferrimonadaceae</taxon>
        <taxon>Paraferrimonas</taxon>
    </lineage>
</organism>
<dbReference type="RefSeq" id="WP_095505187.1">
    <property type="nucleotide sequence ID" value="NZ_BSNC01000004.1"/>
</dbReference>
<dbReference type="EMBL" id="BSNC01000004">
    <property type="protein sequence ID" value="GLP96378.1"/>
    <property type="molecule type" value="Genomic_DNA"/>
</dbReference>
<protein>
    <submittedName>
        <fullName evidence="1">Uncharacterized protein</fullName>
    </submittedName>
</protein>
<evidence type="ECO:0000313" key="1">
    <source>
        <dbReference type="EMBL" id="GLP96378.1"/>
    </source>
</evidence>
<accession>A0AA37RWH3</accession>
<dbReference type="AlphaFoldDB" id="A0AA37RWH3"/>